<accession>A0A2N6LNI9</accession>
<name>A0A2N6LNI9_9CYAN</name>
<dbReference type="EMBL" id="NMQE01000056">
    <property type="protein sequence ID" value="PMB27051.1"/>
    <property type="molecule type" value="Genomic_DNA"/>
</dbReference>
<dbReference type="Proteomes" id="UP000235081">
    <property type="component" value="Unassembled WGS sequence"/>
</dbReference>
<protein>
    <submittedName>
        <fullName evidence="1">Uncharacterized protein</fullName>
    </submittedName>
</protein>
<evidence type="ECO:0000313" key="2">
    <source>
        <dbReference type="Proteomes" id="UP000235081"/>
    </source>
</evidence>
<gene>
    <name evidence="1" type="ORF">CEN46_02325</name>
</gene>
<proteinExistence type="predicted"/>
<evidence type="ECO:0000313" key="1">
    <source>
        <dbReference type="EMBL" id="PMB27051.1"/>
    </source>
</evidence>
<sequence length="87" mass="9986">MRQLLRGLCEQALGFENHFLAQYKEYVLTQLPQEKPFAQLCYVKQLGQLIYPEQAIAAALKMLQNISNAEIRFAVADTLQHYNLATN</sequence>
<reference evidence="1 2" key="1">
    <citation type="submission" date="2017-07" db="EMBL/GenBank/DDBJ databases">
        <title>Genomes of Fischerella (Mastigocladus) sp. strains.</title>
        <authorList>
            <person name="Miller S.R."/>
        </authorList>
    </citation>
    <scope>NUCLEOTIDE SEQUENCE [LARGE SCALE GENOMIC DNA]</scope>
    <source>
        <strain evidence="1 2">CCMEE 5318</strain>
    </source>
</reference>
<organism evidence="1 2">
    <name type="scientific">Fischerella thermalis CCMEE 5318</name>
    <dbReference type="NCBI Taxonomy" id="2019666"/>
    <lineage>
        <taxon>Bacteria</taxon>
        <taxon>Bacillati</taxon>
        <taxon>Cyanobacteriota</taxon>
        <taxon>Cyanophyceae</taxon>
        <taxon>Nostocales</taxon>
        <taxon>Hapalosiphonaceae</taxon>
        <taxon>Fischerella</taxon>
    </lineage>
</organism>
<dbReference type="AlphaFoldDB" id="A0A2N6LNI9"/>
<dbReference type="RefSeq" id="WP_102180282.1">
    <property type="nucleotide sequence ID" value="NZ_NMQE01000056.1"/>
</dbReference>
<comment type="caution">
    <text evidence="1">The sequence shown here is derived from an EMBL/GenBank/DDBJ whole genome shotgun (WGS) entry which is preliminary data.</text>
</comment>